<dbReference type="InterPro" id="IPR011865">
    <property type="entry name" value="CysT_permease"/>
</dbReference>
<evidence type="ECO:0000256" key="10">
    <source>
        <dbReference type="RuleBase" id="RU366001"/>
    </source>
</evidence>
<evidence type="ECO:0000256" key="1">
    <source>
        <dbReference type="ARBA" id="ARBA00004429"/>
    </source>
</evidence>
<evidence type="ECO:0000313" key="12">
    <source>
        <dbReference type="EMBL" id="PSB53173.1"/>
    </source>
</evidence>
<feature type="transmembrane region" description="Helical" evidence="10">
    <location>
        <begin position="111"/>
        <end position="133"/>
    </location>
</feature>
<comment type="function">
    <text evidence="10">Part of the ABC transporter complex (TC 3.A.1.6.1) involved in sulfate/thiosulfate import.</text>
</comment>
<dbReference type="Pfam" id="PF00528">
    <property type="entry name" value="BPD_transp_1"/>
    <property type="match status" value="1"/>
</dbReference>
<dbReference type="AlphaFoldDB" id="A0A2T1G7J8"/>
<dbReference type="FunFam" id="1.10.3720.10:FF:000004">
    <property type="entry name" value="Sulfate transport system permease protein CysT"/>
    <property type="match status" value="1"/>
</dbReference>
<comment type="function">
    <text evidence="9">Part of the ABC transporter complex CysAWTP (TC 3.A.1.6.1) involved in sulfate/thiosulfate import. Probably responsible for the translocation of the substrate across the membrane.</text>
</comment>
<feature type="transmembrane region" description="Helical" evidence="10">
    <location>
        <begin position="32"/>
        <end position="50"/>
    </location>
</feature>
<keyword evidence="6 10" id="KW-1133">Transmembrane helix</keyword>
<evidence type="ECO:0000256" key="9">
    <source>
        <dbReference type="ARBA" id="ARBA00025323"/>
    </source>
</evidence>
<keyword evidence="7 10" id="KW-0764">Sulfate transport</keyword>
<evidence type="ECO:0000256" key="8">
    <source>
        <dbReference type="ARBA" id="ARBA00023136"/>
    </source>
</evidence>
<keyword evidence="4" id="KW-1003">Cell membrane</keyword>
<evidence type="ECO:0000313" key="13">
    <source>
        <dbReference type="Proteomes" id="UP000238937"/>
    </source>
</evidence>
<evidence type="ECO:0000256" key="7">
    <source>
        <dbReference type="ARBA" id="ARBA00023032"/>
    </source>
</evidence>
<keyword evidence="10" id="KW-0997">Cell inner membrane</keyword>
<keyword evidence="8 10" id="KW-0472">Membrane</keyword>
<dbReference type="NCBIfam" id="TIGR02139">
    <property type="entry name" value="permease_CysT"/>
    <property type="match status" value="1"/>
</dbReference>
<dbReference type="PANTHER" id="PTHR30406">
    <property type="entry name" value="SULFATE TRANSPORT SYSTEM PERMEASE PROTEIN"/>
    <property type="match status" value="1"/>
</dbReference>
<protein>
    <recommendedName>
        <fullName evidence="10">Sulfate transport system permease protein CysT</fullName>
    </recommendedName>
</protein>
<evidence type="ECO:0000256" key="3">
    <source>
        <dbReference type="ARBA" id="ARBA00022448"/>
    </source>
</evidence>
<sequence>MSNVIPASLVKPKPAWKVWFDRIRNLSWTWRITWFYLSAMLFLPLVAMFTKAASDGWGKFWEIASSPIAISTYDITFTTSLIATLFNGLFGTAIAWVLVRYDFPGKRIIDASIDLPFALPTSVAGLTLATVYSDNGWIGSLFAPFGIKIAFTRLGVGMAMLFISLPFIVRTVQPVLIEMEKDIEEAAWCLGASDWQTFRQVILPPLLPSILTGMALGFSRAVGEYGSTVIIASNTPFKDLIAPVLIFQRLEQYDYAGATTIGVVLLLISLVLLLGINILQAWGQRYEEQ</sequence>
<evidence type="ECO:0000256" key="5">
    <source>
        <dbReference type="ARBA" id="ARBA00022692"/>
    </source>
</evidence>
<feature type="transmembrane region" description="Helical" evidence="10">
    <location>
        <begin position="75"/>
        <end position="99"/>
    </location>
</feature>
<keyword evidence="3 10" id="KW-0813">Transport</keyword>
<evidence type="ECO:0000259" key="11">
    <source>
        <dbReference type="PROSITE" id="PS50928"/>
    </source>
</evidence>
<comment type="caution">
    <text evidence="10">Lacks conserved residue(s) required for the propagation of feature annotation.</text>
</comment>
<accession>A0A2T1G7J8</accession>
<feature type="transmembrane region" description="Helical" evidence="10">
    <location>
        <begin position="145"/>
        <end position="169"/>
    </location>
</feature>
<dbReference type="Proteomes" id="UP000238937">
    <property type="component" value="Unassembled WGS sequence"/>
</dbReference>
<comment type="similarity">
    <text evidence="10">Belongs to the binding-protein-dependent transport system permease family. CysTW subfamily.</text>
</comment>
<evidence type="ECO:0000256" key="2">
    <source>
        <dbReference type="ARBA" id="ARBA00011779"/>
    </source>
</evidence>
<dbReference type="PANTHER" id="PTHR30406:SF8">
    <property type="entry name" value="SULFATE TRANSPORT SYSTEM PERMEASE PROTEIN CYST"/>
    <property type="match status" value="1"/>
</dbReference>
<keyword evidence="13" id="KW-1185">Reference proteome</keyword>
<comment type="subcellular location">
    <subcellularLocation>
        <location evidence="1 10">Cell inner membrane</location>
        <topology evidence="1 10">Multi-pass membrane protein</topology>
    </subcellularLocation>
</comment>
<name>A0A2T1G7J8_9CYAN</name>
<evidence type="ECO:0000256" key="6">
    <source>
        <dbReference type="ARBA" id="ARBA00022989"/>
    </source>
</evidence>
<dbReference type="EMBL" id="PVWO01000306">
    <property type="protein sequence ID" value="PSB53173.1"/>
    <property type="molecule type" value="Genomic_DNA"/>
</dbReference>
<dbReference type="PROSITE" id="PS50928">
    <property type="entry name" value="ABC_TM1"/>
    <property type="match status" value="1"/>
</dbReference>
<keyword evidence="5 10" id="KW-0812">Transmembrane</keyword>
<comment type="subunit">
    <text evidence="2">The complex is composed of two ATP-binding proteins (CysA), two transmembrane proteins (CysT and CysW) and a solute-binding protein (CysP).</text>
</comment>
<dbReference type="InterPro" id="IPR000515">
    <property type="entry name" value="MetI-like"/>
</dbReference>
<proteinExistence type="inferred from homology"/>
<dbReference type="GO" id="GO:0015419">
    <property type="term" value="F:ABC-type sulfate transporter activity"/>
    <property type="evidence" value="ECO:0007669"/>
    <property type="project" value="UniProtKB-UniRule"/>
</dbReference>
<dbReference type="InterPro" id="IPR035906">
    <property type="entry name" value="MetI-like_sf"/>
</dbReference>
<feature type="domain" description="ABC transmembrane type-1" evidence="11">
    <location>
        <begin position="73"/>
        <end position="276"/>
    </location>
</feature>
<dbReference type="SUPFAM" id="SSF161098">
    <property type="entry name" value="MetI-like"/>
    <property type="match status" value="1"/>
</dbReference>
<dbReference type="OrthoDB" id="9774448at2"/>
<gene>
    <name evidence="12" type="primary">cysT</name>
    <name evidence="12" type="ORF">C7B77_19780</name>
</gene>
<evidence type="ECO:0000256" key="4">
    <source>
        <dbReference type="ARBA" id="ARBA00022475"/>
    </source>
</evidence>
<dbReference type="InterPro" id="IPR005667">
    <property type="entry name" value="Sulph_transpt2"/>
</dbReference>
<dbReference type="NCBIfam" id="TIGR00969">
    <property type="entry name" value="3a0106s02"/>
    <property type="match status" value="1"/>
</dbReference>
<dbReference type="CDD" id="cd06261">
    <property type="entry name" value="TM_PBP2"/>
    <property type="match status" value="1"/>
</dbReference>
<reference evidence="12 13" key="1">
    <citation type="submission" date="2018-03" db="EMBL/GenBank/DDBJ databases">
        <title>The ancient ancestry and fast evolution of plastids.</title>
        <authorList>
            <person name="Moore K.R."/>
            <person name="Magnabosco C."/>
            <person name="Momper L."/>
            <person name="Gold D.A."/>
            <person name="Bosak T."/>
            <person name="Fournier G.P."/>
        </authorList>
    </citation>
    <scope>NUCLEOTIDE SEQUENCE [LARGE SCALE GENOMIC DNA]</scope>
    <source>
        <strain evidence="12 13">CCALA 037</strain>
    </source>
</reference>
<feature type="transmembrane region" description="Helical" evidence="10">
    <location>
        <begin position="255"/>
        <end position="279"/>
    </location>
</feature>
<dbReference type="Gene3D" id="1.10.3720.10">
    <property type="entry name" value="MetI-like"/>
    <property type="match status" value="1"/>
</dbReference>
<comment type="caution">
    <text evidence="12">The sequence shown here is derived from an EMBL/GenBank/DDBJ whole genome shotgun (WGS) entry which is preliminary data.</text>
</comment>
<dbReference type="RefSeq" id="WP_106308771.1">
    <property type="nucleotide sequence ID" value="NZ_PVWO01000306.1"/>
</dbReference>
<dbReference type="GO" id="GO:0005886">
    <property type="term" value="C:plasma membrane"/>
    <property type="evidence" value="ECO:0007669"/>
    <property type="project" value="UniProtKB-SubCell"/>
</dbReference>
<organism evidence="12 13">
    <name type="scientific">Chamaesiphon polymorphus CCALA 037</name>
    <dbReference type="NCBI Taxonomy" id="2107692"/>
    <lineage>
        <taxon>Bacteria</taxon>
        <taxon>Bacillati</taxon>
        <taxon>Cyanobacteriota</taxon>
        <taxon>Cyanophyceae</taxon>
        <taxon>Gomontiellales</taxon>
        <taxon>Chamaesiphonaceae</taxon>
        <taxon>Chamaesiphon</taxon>
    </lineage>
</organism>